<protein>
    <submittedName>
        <fullName evidence="2">Virulence protein</fullName>
    </submittedName>
</protein>
<evidence type="ECO:0000313" key="2">
    <source>
        <dbReference type="EMBL" id="RHC90308.1"/>
    </source>
</evidence>
<dbReference type="RefSeq" id="WP_117966009.1">
    <property type="nucleotide sequence ID" value="NZ_QSII01000001.1"/>
</dbReference>
<name>A0A3R6F1T4_9BACT</name>
<sequence length="410" mass="47929">MKKKRSDDARHIEGWQSKNERIESLLNVLYDFRFNTVKSRTEYRAADSSDLYQPVTKFVLNSFRRRLDATAGIVTSAENIRTILESDFARKVHPIQEYFNALPLLNPAEHGHIDRLLNTVQVANPSKWEEYFTKWLIGVVANAMNDTGCQNHTCLVLTGDKQGQFKSWWLDNLCPPLLKNYLFTGKIDPQGKDILTLIAEYLFINIDDQLKELNKQNENALKNLITTPAVKYRRPYDVYIEEYPHLTSFMASVNGNEFLTDPTGSRRFLPFEVLHIDKPTAESIHMDNVYSEIMYLYRQGVRYWFNDMEIRELHLANAEFEVQTIEFEMLMQYFEQPTAEEERNCFMTTAQILAHLRNISPVQLSEKRLGESLRKIGFKRVQKRINNNYYPVYGYRIKPVSASRTGDDYG</sequence>
<feature type="domain" description="Virulence-associated protein E-like" evidence="1">
    <location>
        <begin position="116"/>
        <end position="320"/>
    </location>
</feature>
<reference evidence="2 3" key="1">
    <citation type="submission" date="2018-08" db="EMBL/GenBank/DDBJ databases">
        <title>A genome reference for cultivated species of the human gut microbiota.</title>
        <authorList>
            <person name="Zou Y."/>
            <person name="Xue W."/>
            <person name="Luo G."/>
        </authorList>
    </citation>
    <scope>NUCLEOTIDE SEQUENCE [LARGE SCALE GENOMIC DNA]</scope>
    <source>
        <strain evidence="2 3">AM34-17</strain>
    </source>
</reference>
<accession>A0A3R6F1T4</accession>
<dbReference type="EMBL" id="QSII01000001">
    <property type="protein sequence ID" value="RHC90308.1"/>
    <property type="molecule type" value="Genomic_DNA"/>
</dbReference>
<gene>
    <name evidence="2" type="ORF">DW828_01910</name>
</gene>
<dbReference type="PANTHER" id="PTHR34985">
    <property type="entry name" value="SLR0554 PROTEIN"/>
    <property type="match status" value="1"/>
</dbReference>
<dbReference type="Proteomes" id="UP000286260">
    <property type="component" value="Unassembled WGS sequence"/>
</dbReference>
<evidence type="ECO:0000313" key="3">
    <source>
        <dbReference type="Proteomes" id="UP000286260"/>
    </source>
</evidence>
<organism evidence="2 3">
    <name type="scientific">Parabacteroides merdae</name>
    <dbReference type="NCBI Taxonomy" id="46503"/>
    <lineage>
        <taxon>Bacteria</taxon>
        <taxon>Pseudomonadati</taxon>
        <taxon>Bacteroidota</taxon>
        <taxon>Bacteroidia</taxon>
        <taxon>Bacteroidales</taxon>
        <taxon>Tannerellaceae</taxon>
        <taxon>Parabacteroides</taxon>
    </lineage>
</organism>
<evidence type="ECO:0000259" key="1">
    <source>
        <dbReference type="Pfam" id="PF05272"/>
    </source>
</evidence>
<dbReference type="Pfam" id="PF05272">
    <property type="entry name" value="VapE-like_dom"/>
    <property type="match status" value="1"/>
</dbReference>
<proteinExistence type="predicted"/>
<dbReference type="AlphaFoldDB" id="A0A3R6F1T4"/>
<comment type="caution">
    <text evidence="2">The sequence shown here is derived from an EMBL/GenBank/DDBJ whole genome shotgun (WGS) entry which is preliminary data.</text>
</comment>
<dbReference type="InterPro" id="IPR007936">
    <property type="entry name" value="VapE-like_dom"/>
</dbReference>
<dbReference type="PANTHER" id="PTHR34985:SF1">
    <property type="entry name" value="SLR0554 PROTEIN"/>
    <property type="match status" value="1"/>
</dbReference>